<dbReference type="Proteomes" id="UP000077519">
    <property type="component" value="Unassembled WGS sequence"/>
</dbReference>
<name>A0A177YAL0_9NOCA</name>
<evidence type="ECO:0000256" key="3">
    <source>
        <dbReference type="ARBA" id="ARBA00009587"/>
    </source>
</evidence>
<dbReference type="GO" id="GO:0019432">
    <property type="term" value="P:triglyceride biosynthetic process"/>
    <property type="evidence" value="ECO:0007669"/>
    <property type="project" value="UniProtKB-UniPathway"/>
</dbReference>
<evidence type="ECO:0000313" key="15">
    <source>
        <dbReference type="Proteomes" id="UP000077519"/>
    </source>
</evidence>
<dbReference type="GO" id="GO:0051701">
    <property type="term" value="P:biological process involved in interaction with host"/>
    <property type="evidence" value="ECO:0007669"/>
    <property type="project" value="TreeGrafter"/>
</dbReference>
<reference evidence="14 15" key="1">
    <citation type="submission" date="2016-03" db="EMBL/GenBank/DDBJ databases">
        <title>Genome sequence of Rhodococcus kyotonensis KB10.</title>
        <authorList>
            <person name="Jeong H."/>
            <person name="Hong C.E."/>
            <person name="Jo S.H."/>
            <person name="Park J.M."/>
        </authorList>
    </citation>
    <scope>NUCLEOTIDE SEQUENCE [LARGE SCALE GENOMIC DNA]</scope>
    <source>
        <strain evidence="14 15">KB10</strain>
    </source>
</reference>
<dbReference type="Pfam" id="PF06974">
    <property type="entry name" value="WS_DGAT_C"/>
    <property type="match status" value="1"/>
</dbReference>
<evidence type="ECO:0000256" key="10">
    <source>
        <dbReference type="ARBA" id="ARBA00048109"/>
    </source>
</evidence>
<feature type="domain" description="O-acyltransferase WSD1-like N-terminal" evidence="12">
    <location>
        <begin position="4"/>
        <end position="263"/>
    </location>
</feature>
<dbReference type="InterPro" id="IPR009721">
    <property type="entry name" value="O-acyltransferase_WSD1_C"/>
</dbReference>
<dbReference type="EC" id="2.3.1.20" evidence="4 11"/>
<evidence type="ECO:0000256" key="6">
    <source>
        <dbReference type="ARBA" id="ARBA00022679"/>
    </source>
</evidence>
<evidence type="ECO:0000259" key="12">
    <source>
        <dbReference type="Pfam" id="PF03007"/>
    </source>
</evidence>
<dbReference type="NCBIfam" id="TIGR02946">
    <property type="entry name" value="acyl_WS_DGAT"/>
    <property type="match status" value="1"/>
</dbReference>
<dbReference type="Gene3D" id="3.30.559.10">
    <property type="entry name" value="Chloramphenicol acetyltransferase-like domain"/>
    <property type="match status" value="1"/>
</dbReference>
<accession>A0A177YAL0</accession>
<evidence type="ECO:0000256" key="2">
    <source>
        <dbReference type="ARBA" id="ARBA00005189"/>
    </source>
</evidence>
<comment type="pathway">
    <text evidence="1 11">Glycerolipid metabolism; triacylglycerol biosynthesis.</text>
</comment>
<keyword evidence="15" id="KW-1185">Reference proteome</keyword>
<proteinExistence type="inferred from homology"/>
<evidence type="ECO:0000259" key="13">
    <source>
        <dbReference type="Pfam" id="PF06974"/>
    </source>
</evidence>
<organism evidence="14 15">
    <name type="scientific">Rhodococcoides kyotonense</name>
    <dbReference type="NCBI Taxonomy" id="398843"/>
    <lineage>
        <taxon>Bacteria</taxon>
        <taxon>Bacillati</taxon>
        <taxon>Actinomycetota</taxon>
        <taxon>Actinomycetes</taxon>
        <taxon>Mycobacteriales</taxon>
        <taxon>Nocardiaceae</taxon>
        <taxon>Rhodococcoides</taxon>
    </lineage>
</organism>
<evidence type="ECO:0000256" key="11">
    <source>
        <dbReference type="RuleBase" id="RU361241"/>
    </source>
</evidence>
<evidence type="ECO:0000256" key="9">
    <source>
        <dbReference type="ARBA" id="ARBA00023315"/>
    </source>
</evidence>
<dbReference type="GO" id="GO:0006071">
    <property type="term" value="P:glycerol metabolic process"/>
    <property type="evidence" value="ECO:0007669"/>
    <property type="project" value="UniProtKB-KW"/>
</dbReference>
<protein>
    <recommendedName>
        <fullName evidence="4 11">Diacylglycerol O-acyltransferase</fullName>
        <ecNumber evidence="4 11">2.3.1.20</ecNumber>
    </recommendedName>
</protein>
<dbReference type="InterPro" id="IPR045034">
    <property type="entry name" value="O-acyltransferase_WSD1-like"/>
</dbReference>
<dbReference type="EMBL" id="LVHI01000023">
    <property type="protein sequence ID" value="OAK52491.1"/>
    <property type="molecule type" value="Genomic_DNA"/>
</dbReference>
<evidence type="ECO:0000256" key="1">
    <source>
        <dbReference type="ARBA" id="ARBA00004771"/>
    </source>
</evidence>
<keyword evidence="9 11" id="KW-0012">Acyltransferase</keyword>
<comment type="similarity">
    <text evidence="3 11">Belongs to the long-chain O-acyltransferase family.</text>
</comment>
<dbReference type="AlphaFoldDB" id="A0A177YAL0"/>
<evidence type="ECO:0000256" key="8">
    <source>
        <dbReference type="ARBA" id="ARBA00023098"/>
    </source>
</evidence>
<keyword evidence="6 11" id="KW-0808">Transferase</keyword>
<dbReference type="UniPathway" id="UPA00282"/>
<dbReference type="GO" id="GO:0005886">
    <property type="term" value="C:plasma membrane"/>
    <property type="evidence" value="ECO:0007669"/>
    <property type="project" value="TreeGrafter"/>
</dbReference>
<dbReference type="PANTHER" id="PTHR31650:SF1">
    <property type="entry name" value="WAX ESTER SYNTHASE_DIACYLGLYCEROL ACYLTRANSFERASE 4-RELATED"/>
    <property type="match status" value="1"/>
</dbReference>
<comment type="caution">
    <text evidence="14">The sequence shown here is derived from an EMBL/GenBank/DDBJ whole genome shotgun (WGS) entry which is preliminary data.</text>
</comment>
<evidence type="ECO:0000256" key="4">
    <source>
        <dbReference type="ARBA" id="ARBA00013244"/>
    </source>
</evidence>
<keyword evidence="8 11" id="KW-0443">Lipid metabolism</keyword>
<dbReference type="RefSeq" id="WP_068427917.1">
    <property type="nucleotide sequence ID" value="NZ_LVHI01000023.1"/>
</dbReference>
<dbReference type="GO" id="GO:0001666">
    <property type="term" value="P:response to hypoxia"/>
    <property type="evidence" value="ECO:0007669"/>
    <property type="project" value="TreeGrafter"/>
</dbReference>
<dbReference type="InterPro" id="IPR014292">
    <property type="entry name" value="Acyl_transf_WS/DGAT"/>
</dbReference>
<dbReference type="SUPFAM" id="SSF52777">
    <property type="entry name" value="CoA-dependent acyltransferases"/>
    <property type="match status" value="1"/>
</dbReference>
<gene>
    <name evidence="14" type="ORF">A3K89_06595</name>
</gene>
<evidence type="ECO:0000256" key="7">
    <source>
        <dbReference type="ARBA" id="ARBA00022798"/>
    </source>
</evidence>
<evidence type="ECO:0000256" key="5">
    <source>
        <dbReference type="ARBA" id="ARBA00022516"/>
    </source>
</evidence>
<feature type="domain" description="O-acyltransferase WSD1 C-terminal" evidence="13">
    <location>
        <begin position="304"/>
        <end position="453"/>
    </location>
</feature>
<keyword evidence="7 11" id="KW-0319">Glycerol metabolism</keyword>
<dbReference type="InterPro" id="IPR023213">
    <property type="entry name" value="CAT-like_dom_sf"/>
</dbReference>
<dbReference type="InterPro" id="IPR004255">
    <property type="entry name" value="O-acyltransferase_WSD1_N"/>
</dbReference>
<sequence>MERLSGLDASFLYLETSTQPLNVCGIVQLEPAGDDVRYDADSLKRELSSRIAAIPALRKKLYDSAFNFDHPVWIEDEDFDLDRHFHHMTLPQPGGDREIAEACAYLAAQRLDRSRPLWEMWALDGTADGRMVIFLKMHHSTVDGVSGANIISQLCSPDRDAPPPEPVEGVGAAHRFDLAVAGLFSMATRPLHMVAILPATVRILTGWIGRSRRGEAMPPPFVAPRTMFNGTLTEHRTVAFTSLRLADVKTVKNAFGAKVNDVVLAMCAGALRMYLDDRDGLPDASLVGVVPVSVHESSGRPGTNQVSAMFASLATDIADPVKRLRVISFSHEVGKDHNREIGATLLQDWAQFASPATFAVAMRAYAALDLAERHPVVHNLVISNVPGPQLPLYFLGARVTGLFPLGPIMHGAGLNITVMSGDGRLDVGIIACREQAPDLQALADAMSTSLDELLGAAATRAGEG</sequence>
<comment type="pathway">
    <text evidence="2">Lipid metabolism.</text>
</comment>
<dbReference type="Pfam" id="PF03007">
    <property type="entry name" value="WS_DGAT_cat"/>
    <property type="match status" value="1"/>
</dbReference>
<evidence type="ECO:0000313" key="14">
    <source>
        <dbReference type="EMBL" id="OAK52491.1"/>
    </source>
</evidence>
<dbReference type="GO" id="GO:0071731">
    <property type="term" value="P:response to nitric oxide"/>
    <property type="evidence" value="ECO:0007669"/>
    <property type="project" value="TreeGrafter"/>
</dbReference>
<keyword evidence="5 11" id="KW-0444">Lipid biosynthesis</keyword>
<dbReference type="GO" id="GO:0004144">
    <property type="term" value="F:diacylglycerol O-acyltransferase activity"/>
    <property type="evidence" value="ECO:0007669"/>
    <property type="project" value="UniProtKB-EC"/>
</dbReference>
<comment type="catalytic activity">
    <reaction evidence="10 11">
        <text>an acyl-CoA + a 1,2-diacyl-sn-glycerol = a triacyl-sn-glycerol + CoA</text>
        <dbReference type="Rhea" id="RHEA:10868"/>
        <dbReference type="ChEBI" id="CHEBI:17815"/>
        <dbReference type="ChEBI" id="CHEBI:57287"/>
        <dbReference type="ChEBI" id="CHEBI:58342"/>
        <dbReference type="ChEBI" id="CHEBI:64615"/>
        <dbReference type="EC" id="2.3.1.20"/>
    </reaction>
</comment>
<dbReference type="PANTHER" id="PTHR31650">
    <property type="entry name" value="O-ACYLTRANSFERASE (WSD1-LIKE) FAMILY PROTEIN"/>
    <property type="match status" value="1"/>
</dbReference>